<dbReference type="AlphaFoldDB" id="A0A317RAK7"/>
<dbReference type="GO" id="GO:0008033">
    <property type="term" value="P:tRNA processing"/>
    <property type="evidence" value="ECO:0007669"/>
    <property type="project" value="UniProtKB-KW"/>
</dbReference>
<dbReference type="PANTHER" id="PTHR30001:SF0">
    <property type="entry name" value="RIBONUCLEASE G"/>
    <property type="match status" value="1"/>
</dbReference>
<dbReference type="Pfam" id="PF20833">
    <property type="entry name" value="RNase_E_G_Thio"/>
    <property type="match status" value="1"/>
</dbReference>
<evidence type="ECO:0000256" key="4">
    <source>
        <dbReference type="ARBA" id="ARBA00017719"/>
    </source>
</evidence>
<keyword evidence="9" id="KW-0540">Nuclease</keyword>
<dbReference type="OrthoDB" id="9804278at2"/>
<keyword evidence="7" id="KW-0820">tRNA-binding</keyword>
<evidence type="ECO:0000256" key="14">
    <source>
        <dbReference type="ARBA" id="ARBA00022842"/>
    </source>
</evidence>
<proteinExistence type="inferred from homology"/>
<dbReference type="GO" id="GO:0006364">
    <property type="term" value="P:rRNA processing"/>
    <property type="evidence" value="ECO:0007669"/>
    <property type="project" value="UniProtKB-KW"/>
</dbReference>
<dbReference type="Proteomes" id="UP000246483">
    <property type="component" value="Unassembled WGS sequence"/>
</dbReference>
<keyword evidence="15" id="KW-0694">RNA-binding</keyword>
<comment type="subcellular location">
    <subcellularLocation>
        <location evidence="2">Cytoplasm</location>
    </subcellularLocation>
</comment>
<dbReference type="NCBIfam" id="TIGR00757">
    <property type="entry name" value="RNaseEG"/>
    <property type="match status" value="1"/>
</dbReference>
<evidence type="ECO:0000256" key="6">
    <source>
        <dbReference type="ARBA" id="ARBA00022552"/>
    </source>
</evidence>
<keyword evidence="8" id="KW-0819">tRNA processing</keyword>
<dbReference type="SMART" id="SM00316">
    <property type="entry name" value="S1"/>
    <property type="match status" value="1"/>
</dbReference>
<keyword evidence="14" id="KW-0460">Magnesium</keyword>
<evidence type="ECO:0000256" key="12">
    <source>
        <dbReference type="ARBA" id="ARBA00022759"/>
    </source>
</evidence>
<name>A0A317RAK7_9BURK</name>
<dbReference type="GO" id="GO:0000049">
    <property type="term" value="F:tRNA binding"/>
    <property type="evidence" value="ECO:0007669"/>
    <property type="project" value="UniProtKB-KW"/>
</dbReference>
<dbReference type="InterPro" id="IPR003029">
    <property type="entry name" value="S1_domain"/>
</dbReference>
<dbReference type="InterPro" id="IPR004659">
    <property type="entry name" value="RNase_E/G"/>
</dbReference>
<dbReference type="InterPro" id="IPR012340">
    <property type="entry name" value="NA-bd_OB-fold"/>
</dbReference>
<evidence type="ECO:0000256" key="2">
    <source>
        <dbReference type="ARBA" id="ARBA00004496"/>
    </source>
</evidence>
<dbReference type="EMBL" id="QGUB01000004">
    <property type="protein sequence ID" value="PWW46352.1"/>
    <property type="molecule type" value="Genomic_DNA"/>
</dbReference>
<dbReference type="PANTHER" id="PTHR30001">
    <property type="entry name" value="RIBONUCLEASE"/>
    <property type="match status" value="1"/>
</dbReference>
<keyword evidence="13" id="KW-0378">Hydrolase</keyword>
<evidence type="ECO:0000256" key="1">
    <source>
        <dbReference type="ARBA" id="ARBA00001946"/>
    </source>
</evidence>
<dbReference type="GO" id="GO:0004540">
    <property type="term" value="F:RNA nuclease activity"/>
    <property type="evidence" value="ECO:0007669"/>
    <property type="project" value="InterPro"/>
</dbReference>
<accession>A0A317RAK7</accession>
<dbReference type="GO" id="GO:0046872">
    <property type="term" value="F:metal ion binding"/>
    <property type="evidence" value="ECO:0007669"/>
    <property type="project" value="UniProtKB-KW"/>
</dbReference>
<evidence type="ECO:0000256" key="10">
    <source>
        <dbReference type="ARBA" id="ARBA00022723"/>
    </source>
</evidence>
<dbReference type="Gene3D" id="3.40.1260.20">
    <property type="entry name" value="Ribonuclease E, catalytic domain"/>
    <property type="match status" value="1"/>
</dbReference>
<evidence type="ECO:0000313" key="18">
    <source>
        <dbReference type="Proteomes" id="UP000246483"/>
    </source>
</evidence>
<dbReference type="SUPFAM" id="SSF50249">
    <property type="entry name" value="Nucleic acid-binding proteins"/>
    <property type="match status" value="1"/>
</dbReference>
<keyword evidence="18" id="KW-1185">Reference proteome</keyword>
<dbReference type="Gene3D" id="2.40.50.140">
    <property type="entry name" value="Nucleic acid-binding proteins"/>
    <property type="match status" value="1"/>
</dbReference>
<comment type="similarity">
    <text evidence="3">Belongs to the RNase E/G family. RNase G subfamily.</text>
</comment>
<dbReference type="GO" id="GO:0004519">
    <property type="term" value="F:endonuclease activity"/>
    <property type="evidence" value="ECO:0007669"/>
    <property type="project" value="UniProtKB-KW"/>
</dbReference>
<keyword evidence="5" id="KW-0963">Cytoplasm</keyword>
<evidence type="ECO:0000256" key="15">
    <source>
        <dbReference type="ARBA" id="ARBA00022884"/>
    </source>
</evidence>
<evidence type="ECO:0000256" key="3">
    <source>
        <dbReference type="ARBA" id="ARBA00005663"/>
    </source>
</evidence>
<dbReference type="NCBIfam" id="NF008689">
    <property type="entry name" value="PRK11712.1"/>
    <property type="match status" value="1"/>
</dbReference>
<reference evidence="17 18" key="1">
    <citation type="submission" date="2018-05" db="EMBL/GenBank/DDBJ databases">
        <title>Genomic Encyclopedia of Type Strains, Phase IV (KMG-IV): sequencing the most valuable type-strain genomes for metagenomic binning, comparative biology and taxonomic classification.</title>
        <authorList>
            <person name="Goeker M."/>
        </authorList>
    </citation>
    <scope>NUCLEOTIDE SEQUENCE [LARGE SCALE GENOMIC DNA]</scope>
    <source>
        <strain evidence="17 18">DSM 26006</strain>
    </source>
</reference>
<dbReference type="GO" id="GO:0005737">
    <property type="term" value="C:cytoplasm"/>
    <property type="evidence" value="ECO:0007669"/>
    <property type="project" value="UniProtKB-SubCell"/>
</dbReference>
<dbReference type="GO" id="GO:0019843">
    <property type="term" value="F:rRNA binding"/>
    <property type="evidence" value="ECO:0007669"/>
    <property type="project" value="UniProtKB-KW"/>
</dbReference>
<organism evidence="17 18">
    <name type="scientific">Melaminivora alkalimesophila</name>
    <dbReference type="NCBI Taxonomy" id="1165852"/>
    <lineage>
        <taxon>Bacteria</taxon>
        <taxon>Pseudomonadati</taxon>
        <taxon>Pseudomonadota</taxon>
        <taxon>Betaproteobacteria</taxon>
        <taxon>Burkholderiales</taxon>
        <taxon>Comamonadaceae</taxon>
        <taxon>Melaminivora</taxon>
    </lineage>
</organism>
<evidence type="ECO:0000256" key="13">
    <source>
        <dbReference type="ARBA" id="ARBA00022801"/>
    </source>
</evidence>
<evidence type="ECO:0000256" key="8">
    <source>
        <dbReference type="ARBA" id="ARBA00022694"/>
    </source>
</evidence>
<dbReference type="GO" id="GO:0016787">
    <property type="term" value="F:hydrolase activity"/>
    <property type="evidence" value="ECO:0007669"/>
    <property type="project" value="UniProtKB-KW"/>
</dbReference>
<keyword evidence="11" id="KW-0699">rRNA-binding</keyword>
<evidence type="ECO:0000313" key="17">
    <source>
        <dbReference type="EMBL" id="PWW46352.1"/>
    </source>
</evidence>
<dbReference type="InterPro" id="IPR019307">
    <property type="entry name" value="RNA-bd_AU-1/RNase_E/G"/>
</dbReference>
<sequence length="494" mass="54635">MQQDILINWAPQETRVAVVENGAVQELHVERALERGLVGNVYLGKVSRVLPGMQSAFIDIGLERAAFLHVADVWHRHEGAEAHPARKGEPPVPIERQVFEGQPLMVQVIKDPIGSKGARLSTQISIAGRLLVYLPQDEHVGVSQKIPAAEREALRARLQALVGHKEQGGGGGFILRTNGEDASDEELAEDIAYLRKTWAGIRQAALTLPAGSLLYQELNLLQRVLRDLASEHTQSIRIDSAEQFALLMDFGREFMPAAAPKLQLYRGERPIFDLYAIDEEVARALGRRVDLKSGGYLIVDQTEALTTIDVNTGGYVGARNFEDTIFKTNLEAAGAIARQLRLRNLGGIIIADFIDMAREEHRSAVLAEFRKHLARDRVKTMVGGFSQLGLVEMTRKRTRESLAQMLCEPCPTCSGVGEVKTARSVCYDILREVLREARQFNPREFRVVASPQVVELFLDEESQHLAGLSDFIGKPISLQAEAGMGPGLYDIVLL</sequence>
<keyword evidence="10" id="KW-0479">Metal-binding</keyword>
<feature type="domain" description="S1 motif" evidence="16">
    <location>
        <begin position="37"/>
        <end position="123"/>
    </location>
</feature>
<comment type="caution">
    <text evidence="17">The sequence shown here is derived from an EMBL/GenBank/DDBJ whole genome shotgun (WGS) entry which is preliminary data.</text>
</comment>
<dbReference type="InterPro" id="IPR048583">
    <property type="entry name" value="RNase_E_G_thioredoxin-like"/>
</dbReference>
<dbReference type="Pfam" id="PF10150">
    <property type="entry name" value="RNase_E_G"/>
    <property type="match status" value="1"/>
</dbReference>
<evidence type="ECO:0000256" key="5">
    <source>
        <dbReference type="ARBA" id="ARBA00022490"/>
    </source>
</evidence>
<evidence type="ECO:0000256" key="9">
    <source>
        <dbReference type="ARBA" id="ARBA00022722"/>
    </source>
</evidence>
<keyword evidence="12" id="KW-0255">Endonuclease</keyword>
<keyword evidence="6" id="KW-0698">rRNA processing</keyword>
<evidence type="ECO:0000259" key="16">
    <source>
        <dbReference type="SMART" id="SM00316"/>
    </source>
</evidence>
<dbReference type="CDD" id="cd04453">
    <property type="entry name" value="S1_RNase_E"/>
    <property type="match status" value="1"/>
</dbReference>
<evidence type="ECO:0000256" key="11">
    <source>
        <dbReference type="ARBA" id="ARBA00022730"/>
    </source>
</evidence>
<gene>
    <name evidence="17" type="ORF">DFR36_104132</name>
</gene>
<dbReference type="RefSeq" id="WP_019374103.1">
    <property type="nucleotide sequence ID" value="NZ_ALEE01000439.1"/>
</dbReference>
<evidence type="ECO:0000256" key="7">
    <source>
        <dbReference type="ARBA" id="ARBA00022555"/>
    </source>
</evidence>
<protein>
    <recommendedName>
        <fullName evidence="4">Ribonuclease G</fullName>
    </recommendedName>
</protein>
<comment type="cofactor">
    <cofactor evidence="1">
        <name>Mg(2+)</name>
        <dbReference type="ChEBI" id="CHEBI:18420"/>
    </cofactor>
</comment>